<organism evidence="1 2">
    <name type="scientific">Rotaria magnacalcarata</name>
    <dbReference type="NCBI Taxonomy" id="392030"/>
    <lineage>
        <taxon>Eukaryota</taxon>
        <taxon>Metazoa</taxon>
        <taxon>Spiralia</taxon>
        <taxon>Gnathifera</taxon>
        <taxon>Rotifera</taxon>
        <taxon>Eurotatoria</taxon>
        <taxon>Bdelloidea</taxon>
        <taxon>Philodinida</taxon>
        <taxon>Philodinidae</taxon>
        <taxon>Rotaria</taxon>
    </lineage>
</organism>
<dbReference type="PANTHER" id="PTHR12272">
    <property type="entry name" value="DEADENYLATION COMPLEX SUBUNIT PAN3"/>
    <property type="match status" value="1"/>
</dbReference>
<proteinExistence type="predicted"/>
<accession>A0A8S3F9B4</accession>
<sequence length="151" mass="17128">MTIDAAAADNSARISPENNLDFYAYSQAAPYSMQQLTDDDLLIGGVNRDENERTIPPDTSSVRPVRSDFAYFMSDELRSELLRRNQTLMACANLDVVGAMPERVGDYYNLMPLDSSQANVPHKSRTFRYQTLSYKATHIRTNATCYLKRIM</sequence>
<gene>
    <name evidence="1" type="ORF">BYL167_LOCUS65770</name>
</gene>
<dbReference type="GO" id="GO:0008143">
    <property type="term" value="F:poly(A) binding"/>
    <property type="evidence" value="ECO:0007669"/>
    <property type="project" value="TreeGrafter"/>
</dbReference>
<dbReference type="GO" id="GO:0031251">
    <property type="term" value="C:PAN complex"/>
    <property type="evidence" value="ECO:0007669"/>
    <property type="project" value="InterPro"/>
</dbReference>
<evidence type="ECO:0000313" key="2">
    <source>
        <dbReference type="Proteomes" id="UP000681967"/>
    </source>
</evidence>
<name>A0A8S3F9B4_9BILA</name>
<dbReference type="GO" id="GO:0000932">
    <property type="term" value="C:P-body"/>
    <property type="evidence" value="ECO:0007669"/>
    <property type="project" value="TreeGrafter"/>
</dbReference>
<dbReference type="InterPro" id="IPR030844">
    <property type="entry name" value="PAN3"/>
</dbReference>
<dbReference type="EMBL" id="CAJOBH010241691">
    <property type="protein sequence ID" value="CAF5111591.1"/>
    <property type="molecule type" value="Genomic_DNA"/>
</dbReference>
<dbReference type="GO" id="GO:0000289">
    <property type="term" value="P:nuclear-transcribed mRNA poly(A) tail shortening"/>
    <property type="evidence" value="ECO:0007669"/>
    <property type="project" value="InterPro"/>
</dbReference>
<comment type="caution">
    <text evidence="1">The sequence shown here is derived from an EMBL/GenBank/DDBJ whole genome shotgun (WGS) entry which is preliminary data.</text>
</comment>
<dbReference type="Proteomes" id="UP000681967">
    <property type="component" value="Unassembled WGS sequence"/>
</dbReference>
<dbReference type="Gene3D" id="1.10.510.10">
    <property type="entry name" value="Transferase(Phosphotransferase) domain 1"/>
    <property type="match status" value="1"/>
</dbReference>
<reference evidence="1" key="1">
    <citation type="submission" date="2021-02" db="EMBL/GenBank/DDBJ databases">
        <authorList>
            <person name="Nowell W R."/>
        </authorList>
    </citation>
    <scope>NUCLEOTIDE SEQUENCE</scope>
</reference>
<dbReference type="PANTHER" id="PTHR12272:SF11">
    <property type="entry name" value="PAN2-PAN3 DEADENYLATION COMPLEX SUBUNIT PAN3"/>
    <property type="match status" value="1"/>
</dbReference>
<evidence type="ECO:0000313" key="1">
    <source>
        <dbReference type="EMBL" id="CAF5111591.1"/>
    </source>
</evidence>
<feature type="non-terminal residue" evidence="1">
    <location>
        <position position="1"/>
    </location>
</feature>
<protein>
    <submittedName>
        <fullName evidence="1">Uncharacterized protein</fullName>
    </submittedName>
</protein>
<dbReference type="AlphaFoldDB" id="A0A8S3F9B4"/>